<sequence>MDTGGVGNMKKRKEKGGAEKVREKKIKQLESEASKCWKLTEMFACGSSTATAGSSNCGTSRSESQAQTAVKEEAAAAAAQGDEGQVQEQVEVPQTSAGQVSMKGV</sequence>
<accession>A0ABR3NRR5</accession>
<feature type="compositionally biased region" description="Low complexity" evidence="1">
    <location>
        <begin position="48"/>
        <end position="94"/>
    </location>
</feature>
<evidence type="ECO:0000313" key="2">
    <source>
        <dbReference type="EMBL" id="KAL1279575.1"/>
    </source>
</evidence>
<organism evidence="2 3">
    <name type="scientific">Cirrhinus molitorella</name>
    <name type="common">mud carp</name>
    <dbReference type="NCBI Taxonomy" id="172907"/>
    <lineage>
        <taxon>Eukaryota</taxon>
        <taxon>Metazoa</taxon>
        <taxon>Chordata</taxon>
        <taxon>Craniata</taxon>
        <taxon>Vertebrata</taxon>
        <taxon>Euteleostomi</taxon>
        <taxon>Actinopterygii</taxon>
        <taxon>Neopterygii</taxon>
        <taxon>Teleostei</taxon>
        <taxon>Ostariophysi</taxon>
        <taxon>Cypriniformes</taxon>
        <taxon>Cyprinidae</taxon>
        <taxon>Labeoninae</taxon>
        <taxon>Labeonini</taxon>
        <taxon>Cirrhinus</taxon>
    </lineage>
</organism>
<feature type="region of interest" description="Disordered" evidence="1">
    <location>
        <begin position="48"/>
        <end position="105"/>
    </location>
</feature>
<protein>
    <submittedName>
        <fullName evidence="2">Uncharacterized protein</fullName>
    </submittedName>
</protein>
<keyword evidence="3" id="KW-1185">Reference proteome</keyword>
<reference evidence="2 3" key="1">
    <citation type="submission" date="2023-09" db="EMBL/GenBank/DDBJ databases">
        <authorList>
            <person name="Wang M."/>
        </authorList>
    </citation>
    <scope>NUCLEOTIDE SEQUENCE [LARGE SCALE GENOMIC DNA]</scope>
    <source>
        <strain evidence="2">GT-2023</strain>
        <tissue evidence="2">Liver</tissue>
    </source>
</reference>
<dbReference type="EMBL" id="JAYMGO010000003">
    <property type="protein sequence ID" value="KAL1279575.1"/>
    <property type="molecule type" value="Genomic_DNA"/>
</dbReference>
<name>A0ABR3NRR5_9TELE</name>
<dbReference type="Proteomes" id="UP001558613">
    <property type="component" value="Unassembled WGS sequence"/>
</dbReference>
<evidence type="ECO:0000256" key="1">
    <source>
        <dbReference type="SAM" id="MobiDB-lite"/>
    </source>
</evidence>
<gene>
    <name evidence="2" type="ORF">QQF64_026248</name>
</gene>
<proteinExistence type="predicted"/>
<comment type="caution">
    <text evidence="2">The sequence shown here is derived from an EMBL/GenBank/DDBJ whole genome shotgun (WGS) entry which is preliminary data.</text>
</comment>
<evidence type="ECO:0000313" key="3">
    <source>
        <dbReference type="Proteomes" id="UP001558613"/>
    </source>
</evidence>
<feature type="region of interest" description="Disordered" evidence="1">
    <location>
        <begin position="1"/>
        <end position="23"/>
    </location>
</feature>